<dbReference type="Gene3D" id="3.30.450.40">
    <property type="match status" value="1"/>
</dbReference>
<dbReference type="PANTHER" id="PTHR43547">
    <property type="entry name" value="TWO-COMPONENT HISTIDINE KINASE"/>
    <property type="match status" value="1"/>
</dbReference>
<proteinExistence type="predicted"/>
<dbReference type="SUPFAM" id="SSF55781">
    <property type="entry name" value="GAF domain-like"/>
    <property type="match status" value="1"/>
</dbReference>
<dbReference type="InterPro" id="IPR029016">
    <property type="entry name" value="GAF-like_dom_sf"/>
</dbReference>
<dbReference type="InterPro" id="IPR036097">
    <property type="entry name" value="HisK_dim/P_sf"/>
</dbReference>
<dbReference type="SUPFAM" id="SSF47384">
    <property type="entry name" value="Homodimeric domain of signal transducing histidine kinase"/>
    <property type="match status" value="1"/>
</dbReference>
<dbReference type="InterPro" id="IPR003594">
    <property type="entry name" value="HATPase_dom"/>
</dbReference>
<dbReference type="InterPro" id="IPR003018">
    <property type="entry name" value="GAF"/>
</dbReference>
<dbReference type="Gene3D" id="3.30.565.10">
    <property type="entry name" value="Histidine kinase-like ATPase, C-terminal domain"/>
    <property type="match status" value="1"/>
</dbReference>
<dbReference type="STRING" id="1307839.L21SP5_00638"/>
<dbReference type="SUPFAM" id="SSF55874">
    <property type="entry name" value="ATPase domain of HSP90 chaperone/DNA topoisomerase II/histidine kinase"/>
    <property type="match status" value="1"/>
</dbReference>
<evidence type="ECO:0000259" key="2">
    <source>
        <dbReference type="PROSITE" id="PS50109"/>
    </source>
</evidence>
<dbReference type="EMBL" id="CP013118">
    <property type="protein sequence ID" value="ALO14310.1"/>
    <property type="molecule type" value="Genomic_DNA"/>
</dbReference>
<dbReference type="PROSITE" id="PS50109">
    <property type="entry name" value="HIS_KIN"/>
    <property type="match status" value="1"/>
</dbReference>
<accession>A0A0S2HWB8</accession>
<dbReference type="InterPro" id="IPR005467">
    <property type="entry name" value="His_kinase_dom"/>
</dbReference>
<dbReference type="SMART" id="SM00065">
    <property type="entry name" value="GAF"/>
    <property type="match status" value="1"/>
</dbReference>
<evidence type="ECO:0000313" key="4">
    <source>
        <dbReference type="Proteomes" id="UP000064893"/>
    </source>
</evidence>
<dbReference type="Pfam" id="PF02518">
    <property type="entry name" value="HATPase_c"/>
    <property type="match status" value="1"/>
</dbReference>
<gene>
    <name evidence="3" type="primary">pdhS_1</name>
    <name evidence="3" type="ORF">L21SP5_00638</name>
</gene>
<dbReference type="Pfam" id="PF01590">
    <property type="entry name" value="GAF"/>
    <property type="match status" value="1"/>
</dbReference>
<dbReference type="PANTHER" id="PTHR43547:SF2">
    <property type="entry name" value="HYBRID SIGNAL TRANSDUCTION HISTIDINE KINASE C"/>
    <property type="match status" value="1"/>
</dbReference>
<dbReference type="Proteomes" id="UP000064893">
    <property type="component" value="Chromosome"/>
</dbReference>
<keyword evidence="3" id="KW-0418">Kinase</keyword>
<dbReference type="InterPro" id="IPR036890">
    <property type="entry name" value="HATPase_C_sf"/>
</dbReference>
<dbReference type="AlphaFoldDB" id="A0A0S2HWB8"/>
<keyword evidence="4" id="KW-1185">Reference proteome</keyword>
<dbReference type="GO" id="GO:0000155">
    <property type="term" value="F:phosphorelay sensor kinase activity"/>
    <property type="evidence" value="ECO:0007669"/>
    <property type="project" value="InterPro"/>
</dbReference>
<keyword evidence="3" id="KW-0808">Transferase</keyword>
<keyword evidence="1" id="KW-0597">Phosphoprotein</keyword>
<organism evidence="3 4">
    <name type="scientific">Salinivirga cyanobacteriivorans</name>
    <dbReference type="NCBI Taxonomy" id="1307839"/>
    <lineage>
        <taxon>Bacteria</taxon>
        <taxon>Pseudomonadati</taxon>
        <taxon>Bacteroidota</taxon>
        <taxon>Bacteroidia</taxon>
        <taxon>Bacteroidales</taxon>
        <taxon>Salinivirgaceae</taxon>
        <taxon>Salinivirga</taxon>
    </lineage>
</organism>
<feature type="domain" description="Histidine kinase" evidence="2">
    <location>
        <begin position="199"/>
        <end position="414"/>
    </location>
</feature>
<sequence length="414" mass="47347">MEEKRSTVTIRGKNESKSVEIGSEINFEAFSSIIDKWQSLIDTVAKIVDVPSGLIMRLNEETIEVFLKSQTEGNPYHAGEKADLIYGLYCETVIGTQEELLIPDATKNYVWSKNNPDVDINMIAYLGYPINWPDGKVFGTVCLLDNKENHYGENFKELLYLAKKHIESDLQLIKSKHELEELNLSLQETSSIKTRFLSLISHDVRGGVGTINEFLKLIIKKYDDYEGQKLKEDLIYLNNMANSAFETLENLLSWSKNDLLHLEPEKIDFNIVEMIESLLSFFKLSIKMKNIEVIKRFSEKHINVFADEDMIRTALRNIISNAIKYNKSNGKLKIEVYKKNGHTFLIIEDTGIGMDKFTIEQLFTYSNSHKLKGTLGESSSGIGLFLTRDFLEKNNIIVDVQSNPEKGTKFELTL</sequence>
<evidence type="ECO:0000313" key="3">
    <source>
        <dbReference type="EMBL" id="ALO14310.1"/>
    </source>
</evidence>
<reference evidence="3 4" key="1">
    <citation type="submission" date="2015-11" db="EMBL/GenBank/DDBJ databases">
        <title>Description and complete genome sequence of a novel strain predominating in hypersaline microbial mats and representing a new family of the Bacteriodetes phylum.</title>
        <authorList>
            <person name="Spring S."/>
            <person name="Bunk B."/>
            <person name="Sproer C."/>
            <person name="Klenk H.-P."/>
        </authorList>
    </citation>
    <scope>NUCLEOTIDE SEQUENCE [LARGE SCALE GENOMIC DNA]</scope>
    <source>
        <strain evidence="3 4">L21-Spi-D4</strain>
    </source>
</reference>
<dbReference type="Gene3D" id="1.10.287.130">
    <property type="match status" value="1"/>
</dbReference>
<dbReference type="SMART" id="SM00387">
    <property type="entry name" value="HATPase_c"/>
    <property type="match status" value="1"/>
</dbReference>
<protein>
    <submittedName>
        <fullName evidence="3">Cell-division control histidine kinase PdhS</fullName>
        <ecNumber evidence="3">2.7.13.3</ecNumber>
    </submittedName>
</protein>
<name>A0A0S2HWB8_9BACT</name>
<dbReference type="KEGG" id="blq:L21SP5_00638"/>
<dbReference type="RefSeq" id="WP_057951867.1">
    <property type="nucleotide sequence ID" value="NZ_CP013118.1"/>
</dbReference>
<evidence type="ECO:0000256" key="1">
    <source>
        <dbReference type="ARBA" id="ARBA00022553"/>
    </source>
</evidence>
<dbReference type="EC" id="2.7.13.3" evidence="3"/>
<dbReference type="OrthoDB" id="9796457at2"/>